<dbReference type="InterPro" id="IPR011333">
    <property type="entry name" value="SKP1/BTB/POZ_sf"/>
</dbReference>
<dbReference type="EMBL" id="SIDB01000008">
    <property type="protein sequence ID" value="KAI3429812.1"/>
    <property type="molecule type" value="Genomic_DNA"/>
</dbReference>
<dbReference type="Gene3D" id="3.30.710.10">
    <property type="entry name" value="Potassium Channel Kv1.1, Chain A"/>
    <property type="match status" value="1"/>
</dbReference>
<reference evidence="1" key="2">
    <citation type="submission" date="2020-11" db="EMBL/GenBank/DDBJ databases">
        <authorList>
            <person name="Cecchin M."/>
            <person name="Marcolungo L."/>
            <person name="Rossato M."/>
            <person name="Girolomoni L."/>
            <person name="Cosentino E."/>
            <person name="Cuine S."/>
            <person name="Li-Beisson Y."/>
            <person name="Delledonne M."/>
            <person name="Ballottari M."/>
        </authorList>
    </citation>
    <scope>NUCLEOTIDE SEQUENCE</scope>
    <source>
        <strain evidence="1">211/11P</strain>
        <tissue evidence="1">Whole cell</tissue>
    </source>
</reference>
<dbReference type="AlphaFoldDB" id="A0A9D4TN33"/>
<reference evidence="1" key="1">
    <citation type="journal article" date="2019" name="Plant J.">
        <title>Chlorella vulgaris genome assembly and annotation reveals the molecular basis for metabolic acclimation to high light conditions.</title>
        <authorList>
            <person name="Cecchin M."/>
            <person name="Marcolungo L."/>
            <person name="Rossato M."/>
            <person name="Girolomoni L."/>
            <person name="Cosentino E."/>
            <person name="Cuine S."/>
            <person name="Li-Beisson Y."/>
            <person name="Delledonne M."/>
            <person name="Ballottari M."/>
        </authorList>
    </citation>
    <scope>NUCLEOTIDE SEQUENCE</scope>
    <source>
        <strain evidence="1">211/11P</strain>
    </source>
</reference>
<protein>
    <recommendedName>
        <fullName evidence="3">BTB domain-containing protein</fullName>
    </recommendedName>
</protein>
<proteinExistence type="predicted"/>
<accession>A0A9D4TN33</accession>
<comment type="caution">
    <text evidence="1">The sequence shown here is derived from an EMBL/GenBank/DDBJ whole genome shotgun (WGS) entry which is preliminary data.</text>
</comment>
<gene>
    <name evidence="1" type="ORF">D9Q98_010125</name>
</gene>
<dbReference type="Proteomes" id="UP001055712">
    <property type="component" value="Unassembled WGS sequence"/>
</dbReference>
<evidence type="ECO:0000313" key="1">
    <source>
        <dbReference type="EMBL" id="KAI3429812.1"/>
    </source>
</evidence>
<keyword evidence="2" id="KW-1185">Reference proteome</keyword>
<dbReference type="OrthoDB" id="10466023at2759"/>
<name>A0A9D4TN33_CHLVU</name>
<evidence type="ECO:0008006" key="3">
    <source>
        <dbReference type="Google" id="ProtNLM"/>
    </source>
</evidence>
<evidence type="ECO:0000313" key="2">
    <source>
        <dbReference type="Proteomes" id="UP001055712"/>
    </source>
</evidence>
<sequence length="296" mass="31798">MVDAVLEVGHLPECEDFRGLADCVLNVAGSQRFLAHSQLVAATSPHLAGLVALAAAARGHDHDKPGLPALCLLPSDTANVPEHVQQACGAFGDFLAQAVYRHRQFAWSTIGSVLQLADYFGAAGVLQHADVWICEQYRQAGMLQPLRVCQALELAARHRLSAAMAIMLPWAVQCKARGSRCSSVWFDGKQVCERLAAALDDCQLKALILDAYWWSREVHEVCPTCHCRPSDIAASWDTRMEWAAPLAAACSGGTQPSSTSMDRAALHYAHMLHHVRWGGTPSLHAAAAVAAPGGLP</sequence>
<organism evidence="1 2">
    <name type="scientific">Chlorella vulgaris</name>
    <name type="common">Green alga</name>
    <dbReference type="NCBI Taxonomy" id="3077"/>
    <lineage>
        <taxon>Eukaryota</taxon>
        <taxon>Viridiplantae</taxon>
        <taxon>Chlorophyta</taxon>
        <taxon>core chlorophytes</taxon>
        <taxon>Trebouxiophyceae</taxon>
        <taxon>Chlorellales</taxon>
        <taxon>Chlorellaceae</taxon>
        <taxon>Chlorella clade</taxon>
        <taxon>Chlorella</taxon>
    </lineage>
</organism>